<dbReference type="Proteomes" id="UP000243807">
    <property type="component" value="Chromosome"/>
</dbReference>
<organism evidence="1 2">
    <name type="scientific">Acidihalobacter ferrooxydans</name>
    <dbReference type="NCBI Taxonomy" id="1765967"/>
    <lineage>
        <taxon>Bacteria</taxon>
        <taxon>Pseudomonadati</taxon>
        <taxon>Pseudomonadota</taxon>
        <taxon>Gammaproteobacteria</taxon>
        <taxon>Chromatiales</taxon>
        <taxon>Ectothiorhodospiraceae</taxon>
        <taxon>Acidihalobacter</taxon>
    </lineage>
</organism>
<reference evidence="1 2" key="1">
    <citation type="submission" date="2017-01" db="EMBL/GenBank/DDBJ databases">
        <title>Draft sequence of Acidihalobacter ferrooxidans strain DSM 14175 (strain V8).</title>
        <authorList>
            <person name="Khaleque H.N."/>
            <person name="Ramsay J.P."/>
            <person name="Murphy R.J.T."/>
            <person name="Kaksonen A.H."/>
            <person name="Boxall N.J."/>
            <person name="Watkin E.L.J."/>
        </authorList>
    </citation>
    <scope>NUCLEOTIDE SEQUENCE [LARGE SCALE GENOMIC DNA]</scope>
    <source>
        <strain evidence="1 2">V8</strain>
    </source>
</reference>
<evidence type="ECO:0000313" key="1">
    <source>
        <dbReference type="EMBL" id="APZ43246.1"/>
    </source>
</evidence>
<evidence type="ECO:0000313" key="2">
    <source>
        <dbReference type="Proteomes" id="UP000243807"/>
    </source>
</evidence>
<sequence>MSLVMEFEREIEGRFQARLDKAAAQIEALKVELKASQQREKAALKLFEKQQKALNKFVTNWSTKELAKVQKAAEPKKRRGRPRKNA</sequence>
<dbReference type="EMBL" id="CP019434">
    <property type="protein sequence ID" value="APZ43246.1"/>
    <property type="molecule type" value="Genomic_DNA"/>
</dbReference>
<gene>
    <name evidence="1" type="ORF">BW247_09195</name>
</gene>
<proteinExistence type="predicted"/>
<dbReference type="AlphaFoldDB" id="A0A1P8UHC4"/>
<keyword evidence="2" id="KW-1185">Reference proteome</keyword>
<accession>A0A1P8UHC4</accession>
<protein>
    <submittedName>
        <fullName evidence="1">Uncharacterized protein</fullName>
    </submittedName>
</protein>
<dbReference type="KEGG" id="afy:BW247_09195"/>
<name>A0A1P8UHC4_9GAMM</name>